<evidence type="ECO:0000313" key="1">
    <source>
        <dbReference type="EMBL" id="GEC15204.1"/>
    </source>
</evidence>
<dbReference type="OMA" id="CERITMK"/>
<name>A0A4Y3W880_NITWI</name>
<organism evidence="1 2">
    <name type="scientific">Nitrobacter winogradskyi</name>
    <name type="common">Nitrobacter agilis</name>
    <dbReference type="NCBI Taxonomy" id="913"/>
    <lineage>
        <taxon>Bacteria</taxon>
        <taxon>Pseudomonadati</taxon>
        <taxon>Pseudomonadota</taxon>
        <taxon>Alphaproteobacteria</taxon>
        <taxon>Hyphomicrobiales</taxon>
        <taxon>Nitrobacteraceae</taxon>
        <taxon>Nitrobacter</taxon>
    </lineage>
</organism>
<proteinExistence type="predicted"/>
<dbReference type="EMBL" id="BJNF01000026">
    <property type="protein sequence ID" value="GEC15204.1"/>
    <property type="molecule type" value="Genomic_DNA"/>
</dbReference>
<sequence>MRPGQDKITGCERITMKNGLYSVHVALLDGRLGKGSGVVMFRDGKILGGDAYLFYTGSYFTKDDGTFRGEVLVQRHTPNPDPNLLFSSPEPVGIGVTGTFTDTTGTMNGTALVGKASQIFRATLRKLADTD</sequence>
<dbReference type="InterPro" id="IPR043019">
    <property type="entry name" value="GrlR_sf"/>
</dbReference>
<gene>
    <name evidence="1" type="ORF">NWI01_10960</name>
</gene>
<accession>A0A4Y3W880</accession>
<evidence type="ECO:0008006" key="3">
    <source>
        <dbReference type="Google" id="ProtNLM"/>
    </source>
</evidence>
<dbReference type="Proteomes" id="UP000318825">
    <property type="component" value="Unassembled WGS sequence"/>
</dbReference>
<dbReference type="Gene3D" id="2.40.128.380">
    <property type="entry name" value="T3SS negative regulator GrlR"/>
    <property type="match status" value="1"/>
</dbReference>
<comment type="caution">
    <text evidence="1">The sequence shown here is derived from an EMBL/GenBank/DDBJ whole genome shotgun (WGS) entry which is preliminary data.</text>
</comment>
<dbReference type="AlphaFoldDB" id="A0A4Y3W880"/>
<protein>
    <recommendedName>
        <fullName evidence="3">T3SS negative regulator,GrlR</fullName>
    </recommendedName>
</protein>
<evidence type="ECO:0000313" key="2">
    <source>
        <dbReference type="Proteomes" id="UP000318825"/>
    </source>
</evidence>
<reference evidence="1 2" key="1">
    <citation type="submission" date="2019-06" db="EMBL/GenBank/DDBJ databases">
        <title>Whole genome shotgun sequence of Nitrobacter winogradskyi NBRC 14297.</title>
        <authorList>
            <person name="Hosoyama A."/>
            <person name="Uohara A."/>
            <person name="Ohji S."/>
            <person name="Ichikawa N."/>
        </authorList>
    </citation>
    <scope>NUCLEOTIDE SEQUENCE [LARGE SCALE GENOMIC DNA]</scope>
    <source>
        <strain evidence="1 2">NBRC 14297</strain>
    </source>
</reference>